<comment type="similarity">
    <text evidence="1">Belongs to the short-chain dehydrogenases/reductases (SDR) family.</text>
</comment>
<dbReference type="CDD" id="cd05233">
    <property type="entry name" value="SDR_c"/>
    <property type="match status" value="1"/>
</dbReference>
<dbReference type="PANTHER" id="PTHR42760:SF115">
    <property type="entry name" value="3-OXOACYL-[ACYL-CARRIER-PROTEIN] REDUCTASE FABG"/>
    <property type="match status" value="1"/>
</dbReference>
<keyword evidence="2 3" id="KW-0560">Oxidoreductase</keyword>
<gene>
    <name evidence="3" type="ORF">ACFOSU_05250</name>
</gene>
<evidence type="ECO:0000313" key="4">
    <source>
        <dbReference type="Proteomes" id="UP001595462"/>
    </source>
</evidence>
<proteinExistence type="inferred from homology"/>
<dbReference type="SUPFAM" id="SSF51735">
    <property type="entry name" value="NAD(P)-binding Rossmann-fold domains"/>
    <property type="match status" value="1"/>
</dbReference>
<dbReference type="InterPro" id="IPR002347">
    <property type="entry name" value="SDR_fam"/>
</dbReference>
<reference evidence="4" key="1">
    <citation type="journal article" date="2019" name="Int. J. Syst. Evol. Microbiol.">
        <title>The Global Catalogue of Microorganisms (GCM) 10K type strain sequencing project: providing services to taxonomists for standard genome sequencing and annotation.</title>
        <authorList>
            <consortium name="The Broad Institute Genomics Platform"/>
            <consortium name="The Broad Institute Genome Sequencing Center for Infectious Disease"/>
            <person name="Wu L."/>
            <person name="Ma J."/>
        </authorList>
    </citation>
    <scope>NUCLEOTIDE SEQUENCE [LARGE SCALE GENOMIC DNA]</scope>
    <source>
        <strain evidence="4">KCTC 52640</strain>
    </source>
</reference>
<dbReference type="PANTHER" id="PTHR42760">
    <property type="entry name" value="SHORT-CHAIN DEHYDROGENASES/REDUCTASES FAMILY MEMBER"/>
    <property type="match status" value="1"/>
</dbReference>
<dbReference type="Pfam" id="PF13561">
    <property type="entry name" value="adh_short_C2"/>
    <property type="match status" value="1"/>
</dbReference>
<dbReference type="EC" id="1.1.1.-" evidence="3"/>
<protein>
    <submittedName>
        <fullName evidence="3">SDR family NAD(P)-dependent oxidoreductase</fullName>
        <ecNumber evidence="3">1.1.1.-</ecNumber>
    </submittedName>
</protein>
<dbReference type="InterPro" id="IPR036291">
    <property type="entry name" value="NAD(P)-bd_dom_sf"/>
</dbReference>
<dbReference type="GO" id="GO:0016491">
    <property type="term" value="F:oxidoreductase activity"/>
    <property type="evidence" value="ECO:0007669"/>
    <property type="project" value="UniProtKB-KW"/>
</dbReference>
<dbReference type="Proteomes" id="UP001595462">
    <property type="component" value="Unassembled WGS sequence"/>
</dbReference>
<dbReference type="RefSeq" id="WP_380687188.1">
    <property type="nucleotide sequence ID" value="NZ_JBHRSS010000003.1"/>
</dbReference>
<dbReference type="EMBL" id="JBHRSS010000003">
    <property type="protein sequence ID" value="MFC3103295.1"/>
    <property type="molecule type" value="Genomic_DNA"/>
</dbReference>
<evidence type="ECO:0000313" key="3">
    <source>
        <dbReference type="EMBL" id="MFC3103295.1"/>
    </source>
</evidence>
<organism evidence="3 4">
    <name type="scientific">Salinisphaera aquimarina</name>
    <dbReference type="NCBI Taxonomy" id="2094031"/>
    <lineage>
        <taxon>Bacteria</taxon>
        <taxon>Pseudomonadati</taxon>
        <taxon>Pseudomonadota</taxon>
        <taxon>Gammaproteobacteria</taxon>
        <taxon>Salinisphaerales</taxon>
        <taxon>Salinisphaeraceae</taxon>
        <taxon>Salinisphaera</taxon>
    </lineage>
</organism>
<dbReference type="PRINTS" id="PR00081">
    <property type="entry name" value="GDHRDH"/>
</dbReference>
<dbReference type="Gene3D" id="3.40.50.720">
    <property type="entry name" value="NAD(P)-binding Rossmann-like Domain"/>
    <property type="match status" value="1"/>
</dbReference>
<keyword evidence="4" id="KW-1185">Reference proteome</keyword>
<name>A0ABV7EKT2_9GAMM</name>
<dbReference type="PRINTS" id="PR00080">
    <property type="entry name" value="SDRFAMILY"/>
</dbReference>
<sequence length="246" mass="26012">MSLEQKTALVTGAATGIGAAIAKDLAENGARVFGADIAWNANGGNTPGIEQIHCDVTDPSSVQRCVADIEARHGGVDILINNAALASGLTPKPFEEITAEEWARVMTTNTLAPFLCSQAVAPHMRKQQWGRIINLTSAVVFQAVPYNLHYFSSKGAIAVMTRSLARELGGDGITVNGIAPGMTVTEGIKNNSGYPHEMLSHIVDTRCIQREERAEDLSGTCVFLASEAAGFMTGQIVTVDGGMAFH</sequence>
<evidence type="ECO:0000256" key="1">
    <source>
        <dbReference type="ARBA" id="ARBA00006484"/>
    </source>
</evidence>
<accession>A0ABV7EKT2</accession>
<evidence type="ECO:0000256" key="2">
    <source>
        <dbReference type="ARBA" id="ARBA00023002"/>
    </source>
</evidence>
<comment type="caution">
    <text evidence="3">The sequence shown here is derived from an EMBL/GenBank/DDBJ whole genome shotgun (WGS) entry which is preliminary data.</text>
</comment>